<evidence type="ECO:0000313" key="1">
    <source>
        <dbReference type="EMBL" id="CAO81647.1"/>
    </source>
</evidence>
<dbReference type="KEGG" id="caci:CLOAM1815"/>
<dbReference type="Proteomes" id="UP000002019">
    <property type="component" value="Chromosome"/>
</dbReference>
<proteinExistence type="predicted"/>
<evidence type="ECO:0000313" key="2">
    <source>
        <dbReference type="Proteomes" id="UP000002019"/>
    </source>
</evidence>
<dbReference type="RefSeq" id="WP_015425505.1">
    <property type="nucleotide sequence ID" value="NC_020449.1"/>
</dbReference>
<dbReference type="HOGENOM" id="CLU_194677_0_0_0"/>
<protein>
    <submittedName>
        <fullName evidence="1">Uncharacterized protein</fullName>
    </submittedName>
</protein>
<keyword evidence="2" id="KW-1185">Reference proteome</keyword>
<gene>
    <name evidence="1" type="ordered locus">CLOAM1815</name>
</gene>
<organism evidence="1 2">
    <name type="scientific">Cloacimonas acidaminovorans (strain Evry)</name>
    <dbReference type="NCBI Taxonomy" id="459349"/>
    <lineage>
        <taxon>Bacteria</taxon>
        <taxon>Pseudomonadati</taxon>
        <taxon>Candidatus Cloacimonadota</taxon>
        <taxon>Candidatus Cloacimonadia</taxon>
        <taxon>Candidatus Cloacimonadales</taxon>
        <taxon>Candidatus Cloacimonadaceae</taxon>
        <taxon>Candidatus Cloacimonas</taxon>
    </lineage>
</organism>
<accession>B0VJI7</accession>
<dbReference type="AlphaFoldDB" id="B0VJI7"/>
<reference evidence="1 2" key="1">
    <citation type="journal article" date="2008" name="J. Bacteriol.">
        <title>'Candidatus Cloacamonas acidaminovorans': genome sequence reconstruction provides a first glimpse of a new bacterial division.</title>
        <authorList>
            <person name="Pelletier E."/>
            <person name="Kreimeyer A."/>
            <person name="Bocs S."/>
            <person name="Rouy Z."/>
            <person name="Gyapay G."/>
            <person name="Chouari R."/>
            <person name="Riviere D."/>
            <person name="Ganesan A."/>
            <person name="Daegelen P."/>
            <person name="Sghir A."/>
            <person name="Cohen G.N."/>
            <person name="Medigue C."/>
            <person name="Weissenbach J."/>
            <person name="Le Paslier D."/>
        </authorList>
    </citation>
    <scope>NUCLEOTIDE SEQUENCE [LARGE SCALE GENOMIC DNA]</scope>
    <source>
        <strain evidence="2">Evry</strain>
    </source>
</reference>
<dbReference type="STRING" id="459349.CLOAM1815"/>
<name>B0VJI7_CLOAI</name>
<dbReference type="EMBL" id="CU466930">
    <property type="protein sequence ID" value="CAO81647.1"/>
    <property type="molecule type" value="Genomic_DNA"/>
</dbReference>
<sequence>MAKNNRGKGLKKVPNHSRGECPVCHRTGIKLLYEVKVGEKTYKVCKSCKGIAAEKLAG</sequence>